<evidence type="ECO:0000313" key="2">
    <source>
        <dbReference type="EMBL" id="KAK2779640.1"/>
    </source>
</evidence>
<evidence type="ECO:0000256" key="1">
    <source>
        <dbReference type="SAM" id="MobiDB-lite"/>
    </source>
</evidence>
<feature type="compositionally biased region" description="Basic and acidic residues" evidence="1">
    <location>
        <begin position="1"/>
        <end position="16"/>
    </location>
</feature>
<reference evidence="2" key="1">
    <citation type="submission" date="2023-02" db="EMBL/GenBank/DDBJ databases">
        <title>Colletotrichum kahawae CIFC_Que2 genome sequencing and assembly.</title>
        <authorList>
            <person name="Baroncelli R."/>
        </authorList>
    </citation>
    <scope>NUCLEOTIDE SEQUENCE</scope>
    <source>
        <strain evidence="2">CIFC_Que2</strain>
    </source>
</reference>
<evidence type="ECO:0000313" key="3">
    <source>
        <dbReference type="Proteomes" id="UP001281614"/>
    </source>
</evidence>
<feature type="region of interest" description="Disordered" evidence="1">
    <location>
        <begin position="1"/>
        <end position="21"/>
    </location>
</feature>
<feature type="region of interest" description="Disordered" evidence="1">
    <location>
        <begin position="406"/>
        <end position="442"/>
    </location>
</feature>
<keyword evidence="3" id="KW-1185">Reference proteome</keyword>
<protein>
    <submittedName>
        <fullName evidence="2">Uncharacterized protein</fullName>
    </submittedName>
</protein>
<comment type="caution">
    <text evidence="2">The sequence shown here is derived from an EMBL/GenBank/DDBJ whole genome shotgun (WGS) entry which is preliminary data.</text>
</comment>
<gene>
    <name evidence="2" type="ORF">CKAH01_02988</name>
</gene>
<name>A0AAD9YU98_COLKA</name>
<dbReference type="AlphaFoldDB" id="A0AAD9YU98"/>
<accession>A0AAD9YU98</accession>
<sequence length="591" mass="65130">MQQLKKIDKENGKDPNFKFNNQPDRPFLDHLWEKYWATNFLTGSVLDDDTAAPPLTDLPVGGAGKMNCKDFKAYIFGSYDEGKRGTENLIGSVYNAMPSKNNLEFVGMTQALNEKAKGLLWNPRNLNPEVAANRIDVTKLPVAAALEELDKMMNFLFTIQQGVSVSNIGKAIELMQRTNNKVYNEFIKADEILTKKNPGVKALTQEGGYLSPRFRQHMDNFLDNPETGIKALVANSADSIKQVIATGFESRNDRAERISKAGLTQDVEMGKRKWEHLRNLPSSTWEIQISWSWMRCDALARRDGEEPGACHSAPPTSTPPESIIASSLSPTETSLKTDVNTITTTSSSSSEMVINPAGSCTEDGECRGIHCSDGSLGACLSLPMGRSNVCGCQPLKWSTSALSNIPTASTETHPETTHASTKTPPPKTTLQIKPSSTTAVPPRWTQTCNSGGLRFDKDAAADFVEEYCKKATWDDKWFGAATDGKMVKQKGISVWENQKDDKVSSFRFIIHAVKPASEANRKAWCDIEGKGPQLNTALELLQSDDGVQECRKQLQELIKCRPDAKNADRPSGGTRAGLCLQWTLEVTRDEV</sequence>
<dbReference type="EMBL" id="VYYT01000002">
    <property type="protein sequence ID" value="KAK2779640.1"/>
    <property type="molecule type" value="Genomic_DNA"/>
</dbReference>
<organism evidence="2 3">
    <name type="scientific">Colletotrichum kahawae</name>
    <name type="common">Coffee berry disease fungus</name>
    <dbReference type="NCBI Taxonomy" id="34407"/>
    <lineage>
        <taxon>Eukaryota</taxon>
        <taxon>Fungi</taxon>
        <taxon>Dikarya</taxon>
        <taxon>Ascomycota</taxon>
        <taxon>Pezizomycotina</taxon>
        <taxon>Sordariomycetes</taxon>
        <taxon>Hypocreomycetidae</taxon>
        <taxon>Glomerellales</taxon>
        <taxon>Glomerellaceae</taxon>
        <taxon>Colletotrichum</taxon>
        <taxon>Colletotrichum gloeosporioides species complex</taxon>
    </lineage>
</organism>
<proteinExistence type="predicted"/>
<dbReference type="Proteomes" id="UP001281614">
    <property type="component" value="Unassembled WGS sequence"/>
</dbReference>
<feature type="region of interest" description="Disordered" evidence="1">
    <location>
        <begin position="304"/>
        <end position="323"/>
    </location>
</feature>